<sequence length="260" mass="29038">MRLDLRSDTSNTIGTISFKMSAANQQARQQTPRKRVIHQLDTPFTTVSWPEISSRDQDTMLELLCSLLSPIGHHRQEYIQKSKGKKARRKVKKEAERITEDILVPPEPPIMSHVDIGFNTITKSLQNQSQPRISSEFDTKLQRRYSVVFVTRGDQSQAFNCHFPQMVGAATRSLPDMDKTRLVGFSRACSERLSLALGIPRVSSVALVADAPGATALEEMVRCTVPGIVVPWLAAPPEEYLPTTINAIQTTVGNKKTRLQ</sequence>
<evidence type="ECO:0000313" key="1">
    <source>
        <dbReference type="EMBL" id="KAK0385829.1"/>
    </source>
</evidence>
<dbReference type="GO" id="GO:0034965">
    <property type="term" value="P:intronic box C/D snoRNA processing"/>
    <property type="evidence" value="ECO:0007669"/>
    <property type="project" value="TreeGrafter"/>
</dbReference>
<proteinExistence type="predicted"/>
<dbReference type="Proteomes" id="UP001175261">
    <property type="component" value="Unassembled WGS sequence"/>
</dbReference>
<evidence type="ECO:0000313" key="2">
    <source>
        <dbReference type="Proteomes" id="UP001175261"/>
    </source>
</evidence>
<keyword evidence="2" id="KW-1185">Reference proteome</keyword>
<comment type="caution">
    <text evidence="1">The sequence shown here is derived from an EMBL/GenBank/DDBJ whole genome shotgun (WGS) entry which is preliminary data.</text>
</comment>
<dbReference type="AlphaFoldDB" id="A0AA39GF59"/>
<reference evidence="1" key="1">
    <citation type="submission" date="2022-10" db="EMBL/GenBank/DDBJ databases">
        <title>Determination and structural analysis of whole genome sequence of Sarocladium strictum F4-1.</title>
        <authorList>
            <person name="Hu L."/>
            <person name="Jiang Y."/>
        </authorList>
    </citation>
    <scope>NUCLEOTIDE SEQUENCE</scope>
    <source>
        <strain evidence="1">F4-1</strain>
    </source>
</reference>
<gene>
    <name evidence="1" type="ORF">NLU13_7006</name>
</gene>
<dbReference type="GO" id="GO:0000172">
    <property type="term" value="C:ribonuclease MRP complex"/>
    <property type="evidence" value="ECO:0007669"/>
    <property type="project" value="TreeGrafter"/>
</dbReference>
<protein>
    <submittedName>
        <fullName evidence="1">Uncharacterized protein</fullName>
    </submittedName>
</protein>
<dbReference type="GO" id="GO:0000171">
    <property type="term" value="F:ribonuclease MRP activity"/>
    <property type="evidence" value="ECO:0007669"/>
    <property type="project" value="TreeGrafter"/>
</dbReference>
<organism evidence="1 2">
    <name type="scientific">Sarocladium strictum</name>
    <name type="common">Black bundle disease fungus</name>
    <name type="synonym">Acremonium strictum</name>
    <dbReference type="NCBI Taxonomy" id="5046"/>
    <lineage>
        <taxon>Eukaryota</taxon>
        <taxon>Fungi</taxon>
        <taxon>Dikarya</taxon>
        <taxon>Ascomycota</taxon>
        <taxon>Pezizomycotina</taxon>
        <taxon>Sordariomycetes</taxon>
        <taxon>Hypocreomycetidae</taxon>
        <taxon>Hypocreales</taxon>
        <taxon>Sarocladiaceae</taxon>
        <taxon>Sarocladium</taxon>
    </lineage>
</organism>
<dbReference type="GO" id="GO:0006364">
    <property type="term" value="P:rRNA processing"/>
    <property type="evidence" value="ECO:0007669"/>
    <property type="project" value="InterPro"/>
</dbReference>
<dbReference type="PANTHER" id="PTHR28272">
    <property type="entry name" value="RIBONUCLEASES P/MRP PROTEIN SUBUNIT POP3"/>
    <property type="match status" value="1"/>
</dbReference>
<dbReference type="InterPro" id="IPR013241">
    <property type="entry name" value="RNase_P_Pop3"/>
</dbReference>
<dbReference type="GO" id="GO:0004526">
    <property type="term" value="F:ribonuclease P activity"/>
    <property type="evidence" value="ECO:0007669"/>
    <property type="project" value="TreeGrafter"/>
</dbReference>
<dbReference type="GO" id="GO:0008033">
    <property type="term" value="P:tRNA processing"/>
    <property type="evidence" value="ECO:0007669"/>
    <property type="project" value="InterPro"/>
</dbReference>
<dbReference type="GO" id="GO:0005655">
    <property type="term" value="C:nucleolar ribonuclease P complex"/>
    <property type="evidence" value="ECO:0007669"/>
    <property type="project" value="TreeGrafter"/>
</dbReference>
<dbReference type="EMBL" id="JAPDFR010000006">
    <property type="protein sequence ID" value="KAK0385829.1"/>
    <property type="molecule type" value="Genomic_DNA"/>
</dbReference>
<dbReference type="GO" id="GO:0005829">
    <property type="term" value="C:cytosol"/>
    <property type="evidence" value="ECO:0007669"/>
    <property type="project" value="TreeGrafter"/>
</dbReference>
<dbReference type="PANTHER" id="PTHR28272:SF1">
    <property type="entry name" value="RIBONUCLEASES P_MRP PROTEIN SUBUNIT POP3"/>
    <property type="match status" value="1"/>
</dbReference>
<name>A0AA39GF59_SARSR</name>
<accession>A0AA39GF59</accession>